<evidence type="ECO:0000256" key="1">
    <source>
        <dbReference type="ARBA" id="ARBA00022741"/>
    </source>
</evidence>
<evidence type="ECO:0000256" key="2">
    <source>
        <dbReference type="ARBA" id="ARBA00022840"/>
    </source>
</evidence>
<accession>A0A9P6X850</accession>
<evidence type="ECO:0000256" key="3">
    <source>
        <dbReference type="SAM" id="MobiDB-lite"/>
    </source>
</evidence>
<dbReference type="SMART" id="SM00220">
    <property type="entry name" value="S_TKc"/>
    <property type="match status" value="1"/>
</dbReference>
<dbReference type="AlphaFoldDB" id="A0A9P6X850"/>
<dbReference type="GO" id="GO:0005737">
    <property type="term" value="C:cytoplasm"/>
    <property type="evidence" value="ECO:0007669"/>
    <property type="project" value="TreeGrafter"/>
</dbReference>
<keyword evidence="2" id="KW-0067">ATP-binding</keyword>
<feature type="region of interest" description="Disordered" evidence="3">
    <location>
        <begin position="1"/>
        <end position="23"/>
    </location>
</feature>
<dbReference type="GO" id="GO:0005524">
    <property type="term" value="F:ATP binding"/>
    <property type="evidence" value="ECO:0007669"/>
    <property type="project" value="UniProtKB-KW"/>
</dbReference>
<keyword evidence="6" id="KW-1185">Reference proteome</keyword>
<comment type="caution">
    <text evidence="5">The sequence shown here is derived from an EMBL/GenBank/DDBJ whole genome shotgun (WGS) entry which is preliminary data.</text>
</comment>
<dbReference type="Gene3D" id="1.10.510.10">
    <property type="entry name" value="Transferase(Phosphotransferase) domain 1"/>
    <property type="match status" value="1"/>
</dbReference>
<organism evidence="5 6">
    <name type="scientific">Rhizopus oryzae</name>
    <name type="common">Mucormycosis agent</name>
    <name type="synonym">Rhizopus arrhizus var. delemar</name>
    <dbReference type="NCBI Taxonomy" id="64495"/>
    <lineage>
        <taxon>Eukaryota</taxon>
        <taxon>Fungi</taxon>
        <taxon>Fungi incertae sedis</taxon>
        <taxon>Mucoromycota</taxon>
        <taxon>Mucoromycotina</taxon>
        <taxon>Mucoromycetes</taxon>
        <taxon>Mucorales</taxon>
        <taxon>Mucorineae</taxon>
        <taxon>Rhizopodaceae</taxon>
        <taxon>Rhizopus</taxon>
    </lineage>
</organism>
<reference evidence="5" key="1">
    <citation type="journal article" date="2020" name="Microb. Genom.">
        <title>Genetic diversity of clinical and environmental Mucorales isolates obtained from an investigation of mucormycosis cases among solid organ transplant recipients.</title>
        <authorList>
            <person name="Nguyen M.H."/>
            <person name="Kaul D."/>
            <person name="Muto C."/>
            <person name="Cheng S.J."/>
            <person name="Richter R.A."/>
            <person name="Bruno V.M."/>
            <person name="Liu G."/>
            <person name="Beyhan S."/>
            <person name="Sundermann A.J."/>
            <person name="Mounaud S."/>
            <person name="Pasculle A.W."/>
            <person name="Nierman W.C."/>
            <person name="Driscoll E."/>
            <person name="Cumbie R."/>
            <person name="Clancy C.J."/>
            <person name="Dupont C.L."/>
        </authorList>
    </citation>
    <scope>NUCLEOTIDE SEQUENCE</scope>
    <source>
        <strain evidence="5">GL11</strain>
    </source>
</reference>
<feature type="domain" description="Protein kinase" evidence="4">
    <location>
        <begin position="1"/>
        <end position="227"/>
    </location>
</feature>
<dbReference type="Pfam" id="PF00069">
    <property type="entry name" value="Pkinase"/>
    <property type="match status" value="1"/>
</dbReference>
<dbReference type="SUPFAM" id="SSF56112">
    <property type="entry name" value="Protein kinase-like (PK-like)"/>
    <property type="match status" value="1"/>
</dbReference>
<evidence type="ECO:0000259" key="4">
    <source>
        <dbReference type="PROSITE" id="PS50011"/>
    </source>
</evidence>
<dbReference type="PANTHER" id="PTHR24346">
    <property type="entry name" value="MAP/MICROTUBULE AFFINITY-REGULATING KINASE"/>
    <property type="match status" value="1"/>
</dbReference>
<dbReference type="GO" id="GO:0004674">
    <property type="term" value="F:protein serine/threonine kinase activity"/>
    <property type="evidence" value="ECO:0007669"/>
    <property type="project" value="TreeGrafter"/>
</dbReference>
<protein>
    <recommendedName>
        <fullName evidence="4">Protein kinase domain-containing protein</fullName>
    </recommendedName>
</protein>
<proteinExistence type="predicted"/>
<dbReference type="Proteomes" id="UP000716291">
    <property type="component" value="Unassembled WGS sequence"/>
</dbReference>
<evidence type="ECO:0000313" key="5">
    <source>
        <dbReference type="EMBL" id="KAG1307503.1"/>
    </source>
</evidence>
<dbReference type="EMBL" id="JAANQT010000933">
    <property type="protein sequence ID" value="KAG1307503.1"/>
    <property type="molecule type" value="Genomic_DNA"/>
</dbReference>
<dbReference type="InterPro" id="IPR011009">
    <property type="entry name" value="Kinase-like_dom_sf"/>
</dbReference>
<dbReference type="PROSITE" id="PS50011">
    <property type="entry name" value="PROTEIN_KINASE_DOM"/>
    <property type="match status" value="1"/>
</dbReference>
<sequence length="258" mass="29973">MPFNVSHNKSRKNTQLKDMLLKPHESNQKPIRSFFSSLNKKHARDKGAIEFIPICDWPMTDHPPEPSFKKTGLKESKCRRVFMDWIKAADESCSSLEPPKEMQLFLNEQGKLEGIRLISRHDGLHKDFLEFGGRLQYIAPELIENTEYHAKSVNVWSLGIILYCLLIGRYPFNEIGLSHQALFDKMIQLEYTIPLSLSSEARDLIERMMAPQASRISFDNLLCHPWFKKTKTRNPILLVKNTLHLIFHAPYPSKKRSL</sequence>
<dbReference type="GO" id="GO:0035556">
    <property type="term" value="P:intracellular signal transduction"/>
    <property type="evidence" value="ECO:0007669"/>
    <property type="project" value="TreeGrafter"/>
</dbReference>
<evidence type="ECO:0000313" key="6">
    <source>
        <dbReference type="Proteomes" id="UP000716291"/>
    </source>
</evidence>
<dbReference type="OrthoDB" id="410920at2759"/>
<dbReference type="InterPro" id="IPR000719">
    <property type="entry name" value="Prot_kinase_dom"/>
</dbReference>
<gene>
    <name evidence="5" type="ORF">G6F64_006766</name>
</gene>
<keyword evidence="1" id="KW-0547">Nucleotide-binding</keyword>
<name>A0A9P6X850_RHIOR</name>
<dbReference type="PANTHER" id="PTHR24346:SF30">
    <property type="entry name" value="MATERNAL EMBRYONIC LEUCINE ZIPPER KINASE"/>
    <property type="match status" value="1"/>
</dbReference>